<reference evidence="9" key="1">
    <citation type="submission" date="2017-03" db="EMBL/GenBank/DDBJ databases">
        <title>Genomes of endolithic fungi from Antarctica.</title>
        <authorList>
            <person name="Coleine C."/>
            <person name="Masonjones S."/>
            <person name="Stajich J.E."/>
        </authorList>
    </citation>
    <scope>NUCLEOTIDE SEQUENCE [LARGE SCALE GENOMIC DNA]</scope>
    <source>
        <strain evidence="9">CCFEE 5527</strain>
    </source>
</reference>
<feature type="compositionally biased region" description="Basic and acidic residues" evidence="6">
    <location>
        <begin position="52"/>
        <end position="66"/>
    </location>
</feature>
<organism evidence="8 9">
    <name type="scientific">Cryoendolithus antarcticus</name>
    <dbReference type="NCBI Taxonomy" id="1507870"/>
    <lineage>
        <taxon>Eukaryota</taxon>
        <taxon>Fungi</taxon>
        <taxon>Dikarya</taxon>
        <taxon>Ascomycota</taxon>
        <taxon>Pezizomycotina</taxon>
        <taxon>Dothideomycetes</taxon>
        <taxon>Dothideomycetidae</taxon>
        <taxon>Cladosporiales</taxon>
        <taxon>Cladosporiaceae</taxon>
        <taxon>Cryoendolithus</taxon>
    </lineage>
</organism>
<dbReference type="PANTHER" id="PTHR13173:SF10">
    <property type="entry name" value="WW DOMAIN-BINDING PROTEIN 4"/>
    <property type="match status" value="1"/>
</dbReference>
<evidence type="ECO:0000256" key="3">
    <source>
        <dbReference type="ARBA" id="ARBA00022771"/>
    </source>
</evidence>
<evidence type="ECO:0000313" key="9">
    <source>
        <dbReference type="Proteomes" id="UP000192596"/>
    </source>
</evidence>
<dbReference type="InterPro" id="IPR013085">
    <property type="entry name" value="U1-CZ_Znf_C2H2"/>
</dbReference>
<dbReference type="AlphaFoldDB" id="A0A1V8T1M2"/>
<proteinExistence type="predicted"/>
<protein>
    <recommendedName>
        <fullName evidence="7">Matrin-type domain-containing protein</fullName>
    </recommendedName>
</protein>
<dbReference type="InParanoid" id="A0A1V8T1M2"/>
<feature type="region of interest" description="Disordered" evidence="6">
    <location>
        <begin position="25"/>
        <end position="91"/>
    </location>
</feature>
<evidence type="ECO:0000256" key="4">
    <source>
        <dbReference type="ARBA" id="ARBA00022833"/>
    </source>
</evidence>
<dbReference type="Pfam" id="PF06220">
    <property type="entry name" value="zf-U1"/>
    <property type="match status" value="1"/>
</dbReference>
<dbReference type="PANTHER" id="PTHR13173">
    <property type="entry name" value="WW DOMAIN BINDING PROTEIN 4"/>
    <property type="match status" value="1"/>
</dbReference>
<dbReference type="STRING" id="1507870.A0A1V8T1M2"/>
<keyword evidence="4" id="KW-0862">Zinc</keyword>
<feature type="region of interest" description="Disordered" evidence="6">
    <location>
        <begin position="247"/>
        <end position="299"/>
    </location>
</feature>
<dbReference type="PROSITE" id="PS50171">
    <property type="entry name" value="ZF_MATRIN"/>
    <property type="match status" value="1"/>
</dbReference>
<dbReference type="OrthoDB" id="191651at2759"/>
<keyword evidence="2" id="KW-0479">Metal-binding</keyword>
<dbReference type="InterPro" id="IPR040023">
    <property type="entry name" value="WBP4"/>
</dbReference>
<accession>A0A1V8T1M2</accession>
<sequence length="299" mass="32690">MSEYWKSTPSYWCKFCETYVRDSPIERKNHESTGKHQGNIQRSLRELHKKHEREARDQQRAKDEVARLNGLVAGRKREASAPGAGGRSGAVDAPVVKLSATEQRKVHAQQLLEMGVALPDALKREITGVSGWETVSETVVRDEAGGVRTLADIKREEEEREAGRMGTTPAEGLSVGVRKRKAEDEAEVARDEEAAPRTKKIWGSTLKTFPGQVAQEDDGDLDALLGVVAKKASVATIVTAPSATVDAPTDLTANEDEPVQSNATTAEFNDEPEVKTETNESAVTAPPVVVFKKRKAPRR</sequence>
<dbReference type="EMBL" id="NAJO01000020">
    <property type="protein sequence ID" value="OQO05118.1"/>
    <property type="molecule type" value="Genomic_DNA"/>
</dbReference>
<dbReference type="Proteomes" id="UP000192596">
    <property type="component" value="Unassembled WGS sequence"/>
</dbReference>
<feature type="compositionally biased region" description="Basic and acidic residues" evidence="6">
    <location>
        <begin position="154"/>
        <end position="163"/>
    </location>
</feature>
<evidence type="ECO:0000256" key="2">
    <source>
        <dbReference type="ARBA" id="ARBA00022723"/>
    </source>
</evidence>
<dbReference type="InterPro" id="IPR003604">
    <property type="entry name" value="Matrin/U1-like-C_Znf_C2H2"/>
</dbReference>
<dbReference type="GO" id="GO:0071011">
    <property type="term" value="C:precatalytic spliceosome"/>
    <property type="evidence" value="ECO:0007669"/>
    <property type="project" value="TreeGrafter"/>
</dbReference>
<dbReference type="GO" id="GO:0003723">
    <property type="term" value="F:RNA binding"/>
    <property type="evidence" value="ECO:0007669"/>
    <property type="project" value="TreeGrafter"/>
</dbReference>
<keyword evidence="3" id="KW-0863">Zinc-finger</keyword>
<name>A0A1V8T1M2_9PEZI</name>
<evidence type="ECO:0000313" key="8">
    <source>
        <dbReference type="EMBL" id="OQO05118.1"/>
    </source>
</evidence>
<gene>
    <name evidence="8" type="ORF">B0A48_08138</name>
</gene>
<dbReference type="GO" id="GO:0008270">
    <property type="term" value="F:zinc ion binding"/>
    <property type="evidence" value="ECO:0007669"/>
    <property type="project" value="UniProtKB-KW"/>
</dbReference>
<comment type="subcellular location">
    <subcellularLocation>
        <location evidence="1">Nucleus</location>
    </subcellularLocation>
</comment>
<dbReference type="SMART" id="SM00451">
    <property type="entry name" value="ZnF_U1"/>
    <property type="match status" value="1"/>
</dbReference>
<dbReference type="SUPFAM" id="SSF57667">
    <property type="entry name" value="beta-beta-alpha zinc fingers"/>
    <property type="match status" value="1"/>
</dbReference>
<feature type="region of interest" description="Disordered" evidence="6">
    <location>
        <begin position="154"/>
        <end position="179"/>
    </location>
</feature>
<evidence type="ECO:0000259" key="7">
    <source>
        <dbReference type="PROSITE" id="PS50171"/>
    </source>
</evidence>
<evidence type="ECO:0000256" key="6">
    <source>
        <dbReference type="SAM" id="MobiDB-lite"/>
    </source>
</evidence>
<keyword evidence="9" id="KW-1185">Reference proteome</keyword>
<evidence type="ECO:0000256" key="1">
    <source>
        <dbReference type="ARBA" id="ARBA00004123"/>
    </source>
</evidence>
<dbReference type="GO" id="GO:0000398">
    <property type="term" value="P:mRNA splicing, via spliceosome"/>
    <property type="evidence" value="ECO:0007669"/>
    <property type="project" value="InterPro"/>
</dbReference>
<feature type="domain" description="Matrin-type" evidence="7">
    <location>
        <begin position="11"/>
        <end position="42"/>
    </location>
</feature>
<evidence type="ECO:0000256" key="5">
    <source>
        <dbReference type="ARBA" id="ARBA00023242"/>
    </source>
</evidence>
<dbReference type="Gene3D" id="3.30.160.60">
    <property type="entry name" value="Classic Zinc Finger"/>
    <property type="match status" value="1"/>
</dbReference>
<keyword evidence="5" id="KW-0539">Nucleus</keyword>
<dbReference type="InterPro" id="IPR000690">
    <property type="entry name" value="Matrin/U1-C_Znf_C2H2"/>
</dbReference>
<comment type="caution">
    <text evidence="8">The sequence shown here is derived from an EMBL/GenBank/DDBJ whole genome shotgun (WGS) entry which is preliminary data.</text>
</comment>
<dbReference type="InterPro" id="IPR036236">
    <property type="entry name" value="Znf_C2H2_sf"/>
</dbReference>
<feature type="compositionally biased region" description="Basic and acidic residues" evidence="6">
    <location>
        <begin position="25"/>
        <end position="34"/>
    </location>
</feature>